<gene>
    <name evidence="1" type="ORF">FHX61_005354</name>
</gene>
<dbReference type="AlphaFoldDB" id="A0A7W4VGF6"/>
<protein>
    <submittedName>
        <fullName evidence="1">Uncharacterized protein</fullName>
    </submittedName>
</protein>
<proteinExistence type="predicted"/>
<dbReference type="EMBL" id="JACHWF010000009">
    <property type="protein sequence ID" value="MBB3010673.1"/>
    <property type="molecule type" value="Genomic_DNA"/>
</dbReference>
<dbReference type="RefSeq" id="WP_183300710.1">
    <property type="nucleotide sequence ID" value="NZ_JACHWF010000009.1"/>
</dbReference>
<evidence type="ECO:0000313" key="1">
    <source>
        <dbReference type="EMBL" id="MBB3010673.1"/>
    </source>
</evidence>
<accession>A0A7W4VGF6</accession>
<evidence type="ECO:0000313" key="2">
    <source>
        <dbReference type="Proteomes" id="UP000578036"/>
    </source>
</evidence>
<organism evidence="1 2">
    <name type="scientific">Cupriavidus alkaliphilus</name>
    <dbReference type="NCBI Taxonomy" id="942866"/>
    <lineage>
        <taxon>Bacteria</taxon>
        <taxon>Pseudomonadati</taxon>
        <taxon>Pseudomonadota</taxon>
        <taxon>Betaproteobacteria</taxon>
        <taxon>Burkholderiales</taxon>
        <taxon>Burkholderiaceae</taxon>
        <taxon>Cupriavidus</taxon>
    </lineage>
</organism>
<reference evidence="1 2" key="1">
    <citation type="submission" date="2020-08" db="EMBL/GenBank/DDBJ databases">
        <title>Genomic Encyclopedia of Type Strains, Phase IV (KMG-V): Genome sequencing to study the core and pangenomes of soil and plant-associated prokaryotes.</title>
        <authorList>
            <person name="Whitman W."/>
        </authorList>
    </citation>
    <scope>NUCLEOTIDE SEQUENCE [LARGE SCALE GENOMIC DNA]</scope>
    <source>
        <strain evidence="1 2">SLV-2362</strain>
    </source>
</reference>
<keyword evidence="2" id="KW-1185">Reference proteome</keyword>
<comment type="caution">
    <text evidence="1">The sequence shown here is derived from an EMBL/GenBank/DDBJ whole genome shotgun (WGS) entry which is preliminary data.</text>
</comment>
<dbReference type="Proteomes" id="UP000578036">
    <property type="component" value="Unassembled WGS sequence"/>
</dbReference>
<name>A0A7W4VGF6_9BURK</name>
<sequence>MTVETPLFARSPTSHPLGKLTFQAKVDLPEVVGEIIVSRACECGMSTAELIRDVLSWWACPDTLQRLLDEREKVARGNLAGIVPNKP</sequence>